<organism evidence="2 3">
    <name type="scientific">Acidovorax bellezanensis</name>
    <dbReference type="NCBI Taxonomy" id="2976702"/>
    <lineage>
        <taxon>Bacteria</taxon>
        <taxon>Pseudomonadati</taxon>
        <taxon>Pseudomonadota</taxon>
        <taxon>Betaproteobacteria</taxon>
        <taxon>Burkholderiales</taxon>
        <taxon>Comamonadaceae</taxon>
        <taxon>Acidovorax</taxon>
    </lineage>
</organism>
<evidence type="ECO:0000256" key="1">
    <source>
        <dbReference type="SAM" id="Phobius"/>
    </source>
</evidence>
<dbReference type="Proteomes" id="UP001525968">
    <property type="component" value="Unassembled WGS sequence"/>
</dbReference>
<proteinExistence type="predicted"/>
<feature type="transmembrane region" description="Helical" evidence="1">
    <location>
        <begin position="90"/>
        <end position="110"/>
    </location>
</feature>
<keyword evidence="1" id="KW-0812">Transmembrane</keyword>
<dbReference type="RefSeq" id="WP_261499278.1">
    <property type="nucleotide sequence ID" value="NZ_JAODYH010000003.1"/>
</dbReference>
<keyword evidence="3" id="KW-1185">Reference proteome</keyword>
<gene>
    <name evidence="2" type="ORF">N0K08_06520</name>
</gene>
<dbReference type="GO" id="GO:0016787">
    <property type="term" value="F:hydrolase activity"/>
    <property type="evidence" value="ECO:0007669"/>
    <property type="project" value="UniProtKB-KW"/>
</dbReference>
<dbReference type="InterPro" id="IPR053170">
    <property type="entry name" value="Transcription_regulator"/>
</dbReference>
<evidence type="ECO:0000313" key="2">
    <source>
        <dbReference type="EMBL" id="MCT9810278.1"/>
    </source>
</evidence>
<feature type="transmembrane region" description="Helical" evidence="1">
    <location>
        <begin position="62"/>
        <end position="78"/>
    </location>
</feature>
<comment type="caution">
    <text evidence="2">The sequence shown here is derived from an EMBL/GenBank/DDBJ whole genome shotgun (WGS) entry which is preliminary data.</text>
</comment>
<dbReference type="PANTHER" id="PTHR40031">
    <property type="entry name" value="HYPOTHETICAL MEMBRANE SPANNING PROTEIN"/>
    <property type="match status" value="1"/>
</dbReference>
<evidence type="ECO:0000313" key="3">
    <source>
        <dbReference type="Proteomes" id="UP001525968"/>
    </source>
</evidence>
<name>A0ABT2PMD0_9BURK</name>
<keyword evidence="1" id="KW-1133">Transmembrane helix</keyword>
<accession>A0ABT2PMD0</accession>
<feature type="transmembrane region" description="Helical" evidence="1">
    <location>
        <begin position="122"/>
        <end position="147"/>
    </location>
</feature>
<keyword evidence="2" id="KW-0378">Hydrolase</keyword>
<dbReference type="EMBL" id="JAODYH010000003">
    <property type="protein sequence ID" value="MCT9810278.1"/>
    <property type="molecule type" value="Genomic_DNA"/>
</dbReference>
<dbReference type="PANTHER" id="PTHR40031:SF1">
    <property type="entry name" value="MEMBRANE-BOUND METAL-DEPENDENT HYDROLASE"/>
    <property type="match status" value="1"/>
</dbReference>
<dbReference type="Pfam" id="PF04307">
    <property type="entry name" value="YdjM"/>
    <property type="match status" value="1"/>
</dbReference>
<keyword evidence="1" id="KW-0472">Membrane</keyword>
<sequence length="342" mass="38101">MDSVSQIALGSAVAIATMGRRTAVWKAALWGAVAGTLPDLDVFIDYGNALANMVNHRGNSHSLLYLLVFSVGLGWGIARLHGESRQWMRWWLAMALVLLTHPILDWFTVYGTQLLRPFSTQAYGLGSVFVIDPLYTLPLLVGVLLALRRKFFAGLRANQIGLLLSSLYLAWSALAQQHVSDVAQASLKAQRSAAQRNAAQDIAAEQLLVTATPFNTVLWRVVALDGAHYWEGFYSLLDADRDMAWSRHDRGLALQAQYPQPDQPVQQLARFAQGYVRMEQNGDALYLTDLRMGQEGSYNFHFLLGSPAELASGLYRVQKQSMTMPVKQGLQALWRRIWGRPV</sequence>
<protein>
    <submittedName>
        <fullName evidence="2">Metal-dependent hydrolase</fullName>
    </submittedName>
</protein>
<dbReference type="InterPro" id="IPR007404">
    <property type="entry name" value="YdjM-like"/>
</dbReference>
<reference evidence="2 3" key="1">
    <citation type="submission" date="2022-09" db="EMBL/GenBank/DDBJ databases">
        <title>Draft genome of isolate Be4.</title>
        <authorList>
            <person name="Sanchez-Castro I."/>
            <person name="Martinez-Rodriguez P."/>
            <person name="Descostes M."/>
            <person name="Merroun M."/>
        </authorList>
    </citation>
    <scope>NUCLEOTIDE SEQUENCE [LARGE SCALE GENOMIC DNA]</scope>
    <source>
        <strain evidence="2 3">Be4</strain>
    </source>
</reference>